<dbReference type="PANTHER" id="PTHR40274">
    <property type="entry name" value="VIRGINIAMYCIN B LYASE"/>
    <property type="match status" value="1"/>
</dbReference>
<dbReference type="PANTHER" id="PTHR40274:SF3">
    <property type="entry name" value="VIRGINIAMYCIN B LYASE"/>
    <property type="match status" value="1"/>
</dbReference>
<feature type="compositionally biased region" description="Acidic residues" evidence="1">
    <location>
        <begin position="66"/>
        <end position="76"/>
    </location>
</feature>
<dbReference type="STRING" id="391625.PPSIR1_18782"/>
<dbReference type="AlphaFoldDB" id="A6GBH2"/>
<dbReference type="RefSeq" id="WP_006974063.1">
    <property type="nucleotide sequence ID" value="NZ_ABCS01000058.1"/>
</dbReference>
<dbReference type="EMBL" id="ABCS01000058">
    <property type="protein sequence ID" value="EDM76776.1"/>
    <property type="molecule type" value="Genomic_DNA"/>
</dbReference>
<feature type="region of interest" description="Disordered" evidence="1">
    <location>
        <begin position="31"/>
        <end position="77"/>
    </location>
</feature>
<feature type="signal peptide" evidence="2">
    <location>
        <begin position="1"/>
        <end position="27"/>
    </location>
</feature>
<dbReference type="OrthoDB" id="5492213at2"/>
<evidence type="ECO:0000256" key="1">
    <source>
        <dbReference type="SAM" id="MobiDB-lite"/>
    </source>
</evidence>
<dbReference type="PROSITE" id="PS51257">
    <property type="entry name" value="PROKAR_LIPOPROTEIN"/>
    <property type="match status" value="1"/>
</dbReference>
<dbReference type="InterPro" id="IPR011045">
    <property type="entry name" value="N2O_reductase_N"/>
</dbReference>
<feature type="chain" id="PRO_5002695381" description="Virginiamycin B lyase" evidence="2">
    <location>
        <begin position="28"/>
        <end position="450"/>
    </location>
</feature>
<protein>
    <recommendedName>
        <fullName evidence="5">Virginiamycin B lyase</fullName>
    </recommendedName>
</protein>
<dbReference type="InterPro" id="IPR051344">
    <property type="entry name" value="Vgb"/>
</dbReference>
<comment type="caution">
    <text evidence="3">The sequence shown here is derived from an EMBL/GenBank/DDBJ whole genome shotgun (WGS) entry which is preliminary data.</text>
</comment>
<dbReference type="SUPFAM" id="SSF50974">
    <property type="entry name" value="Nitrous oxide reductase, N-terminal domain"/>
    <property type="match status" value="1"/>
</dbReference>
<gene>
    <name evidence="3" type="ORF">PPSIR1_18782</name>
</gene>
<feature type="compositionally biased region" description="Gly residues" evidence="1">
    <location>
        <begin position="41"/>
        <end position="65"/>
    </location>
</feature>
<accession>A6GBH2</accession>
<evidence type="ECO:0000313" key="4">
    <source>
        <dbReference type="Proteomes" id="UP000005801"/>
    </source>
</evidence>
<proteinExistence type="predicted"/>
<dbReference type="eggNOG" id="COG4257">
    <property type="taxonomic scope" value="Bacteria"/>
</dbReference>
<keyword evidence="4" id="KW-1185">Reference proteome</keyword>
<evidence type="ECO:0008006" key="5">
    <source>
        <dbReference type="Google" id="ProtNLM"/>
    </source>
</evidence>
<evidence type="ECO:0000313" key="3">
    <source>
        <dbReference type="EMBL" id="EDM76776.1"/>
    </source>
</evidence>
<organism evidence="3 4">
    <name type="scientific">Plesiocystis pacifica SIR-1</name>
    <dbReference type="NCBI Taxonomy" id="391625"/>
    <lineage>
        <taxon>Bacteria</taxon>
        <taxon>Pseudomonadati</taxon>
        <taxon>Myxococcota</taxon>
        <taxon>Polyangia</taxon>
        <taxon>Nannocystales</taxon>
        <taxon>Nannocystaceae</taxon>
        <taxon>Plesiocystis</taxon>
    </lineage>
</organism>
<name>A6GBH2_9BACT</name>
<dbReference type="InterPro" id="IPR015943">
    <property type="entry name" value="WD40/YVTN_repeat-like_dom_sf"/>
</dbReference>
<sequence length="450" mass="47201">MSSPARSLALTFTASLACLALSLFACADDDPPLGDPPPNSPGGGGTLTAGGGDGGGGGTLTAGGGGDDEVGEDDPCSDLGSTAVDFSYLWVANTDEGSVSKVNAKTQVEVARYRTGPANVEHSPSRTTVSLDGRYALVGNRLSGSVVLVAAETGDCVDANEDGLITTSQSPDDLLDWGDDECVLWSTNMPQIGEGISAGPRGMTFDPGELDTQTCTYQDAKIWVGWGGASTDLAHIGRLDPATGTFEELIAVEDWGSSLGPVHAPYGAAHDGDHSVWFTGLRGEYLRIDTEDLDVDRWIAPGWAAPYGMAVDAEGRVWTGGCFGPVSVFDPDTEIVTEIVGTDACHRGVAADTKGNVWVAMNEPCGLVQIDRDDEEVVNVLTAEDFDGLCSIPVGVSVDADDFVWMVDQLGWAWRIDPESLDMDYLEIPGNHYTYSDMTGGGLNAVVYPQ</sequence>
<reference evidence="3 4" key="1">
    <citation type="submission" date="2007-06" db="EMBL/GenBank/DDBJ databases">
        <authorList>
            <person name="Shimkets L."/>
            <person name="Ferriera S."/>
            <person name="Johnson J."/>
            <person name="Kravitz S."/>
            <person name="Beeson K."/>
            <person name="Sutton G."/>
            <person name="Rogers Y.-H."/>
            <person name="Friedman R."/>
            <person name="Frazier M."/>
            <person name="Venter J.C."/>
        </authorList>
    </citation>
    <scope>NUCLEOTIDE SEQUENCE [LARGE SCALE GENOMIC DNA]</scope>
    <source>
        <strain evidence="3 4">SIR-1</strain>
    </source>
</reference>
<evidence type="ECO:0000256" key="2">
    <source>
        <dbReference type="SAM" id="SignalP"/>
    </source>
</evidence>
<dbReference type="Gene3D" id="2.130.10.10">
    <property type="entry name" value="YVTN repeat-like/Quinoprotein amine dehydrogenase"/>
    <property type="match status" value="2"/>
</dbReference>
<keyword evidence="2" id="KW-0732">Signal</keyword>
<dbReference type="Proteomes" id="UP000005801">
    <property type="component" value="Unassembled WGS sequence"/>
</dbReference>